<accession>A0A4Z2I231</accession>
<feature type="region of interest" description="Disordered" evidence="1">
    <location>
        <begin position="37"/>
        <end position="77"/>
    </location>
</feature>
<organism evidence="2 3">
    <name type="scientific">Liparis tanakae</name>
    <name type="common">Tanaka's snailfish</name>
    <dbReference type="NCBI Taxonomy" id="230148"/>
    <lineage>
        <taxon>Eukaryota</taxon>
        <taxon>Metazoa</taxon>
        <taxon>Chordata</taxon>
        <taxon>Craniata</taxon>
        <taxon>Vertebrata</taxon>
        <taxon>Euteleostomi</taxon>
        <taxon>Actinopterygii</taxon>
        <taxon>Neopterygii</taxon>
        <taxon>Teleostei</taxon>
        <taxon>Neoteleostei</taxon>
        <taxon>Acanthomorphata</taxon>
        <taxon>Eupercaria</taxon>
        <taxon>Perciformes</taxon>
        <taxon>Cottioidei</taxon>
        <taxon>Cottales</taxon>
        <taxon>Liparidae</taxon>
        <taxon>Liparis</taxon>
    </lineage>
</organism>
<gene>
    <name evidence="2" type="ORF">EYF80_017713</name>
</gene>
<dbReference type="EMBL" id="SRLO01000142">
    <property type="protein sequence ID" value="TNN72136.1"/>
    <property type="molecule type" value="Genomic_DNA"/>
</dbReference>
<comment type="caution">
    <text evidence="2">The sequence shown here is derived from an EMBL/GenBank/DDBJ whole genome shotgun (WGS) entry which is preliminary data.</text>
</comment>
<name>A0A4Z2I231_9TELE</name>
<dbReference type="Proteomes" id="UP000314294">
    <property type="component" value="Unassembled WGS sequence"/>
</dbReference>
<reference evidence="2 3" key="1">
    <citation type="submission" date="2019-03" db="EMBL/GenBank/DDBJ databases">
        <title>First draft genome of Liparis tanakae, snailfish: a comprehensive survey of snailfish specific genes.</title>
        <authorList>
            <person name="Kim W."/>
            <person name="Song I."/>
            <person name="Jeong J.-H."/>
            <person name="Kim D."/>
            <person name="Kim S."/>
            <person name="Ryu S."/>
            <person name="Song J.Y."/>
            <person name="Lee S.K."/>
        </authorList>
    </citation>
    <scope>NUCLEOTIDE SEQUENCE [LARGE SCALE GENOMIC DNA]</scope>
    <source>
        <tissue evidence="2">Muscle</tissue>
    </source>
</reference>
<keyword evidence="3" id="KW-1185">Reference proteome</keyword>
<evidence type="ECO:0000313" key="2">
    <source>
        <dbReference type="EMBL" id="TNN72136.1"/>
    </source>
</evidence>
<proteinExistence type="predicted"/>
<protein>
    <submittedName>
        <fullName evidence="2">Uncharacterized protein</fullName>
    </submittedName>
</protein>
<evidence type="ECO:0000313" key="3">
    <source>
        <dbReference type="Proteomes" id="UP000314294"/>
    </source>
</evidence>
<dbReference type="AlphaFoldDB" id="A0A4Z2I231"/>
<sequence>MKRHGLGSHQLTLCASNIVTYHEVFTVLRDFIKQGNTTTDTAQPRAQGFGTVESGGPAGADPSCPWVEVGSADDSDGDGLEEKAVALGIRTCRFSFSEISSTRLVPLSSGSSGMDGSELLITYPGRVLIT</sequence>
<evidence type="ECO:0000256" key="1">
    <source>
        <dbReference type="SAM" id="MobiDB-lite"/>
    </source>
</evidence>